<keyword evidence="5" id="KW-0720">Serine protease</keyword>
<gene>
    <name evidence="8" type="ORF">LTR77_003652</name>
</gene>
<dbReference type="FunFam" id="3.40.50.1820:FF:000028">
    <property type="entry name" value="S9 family peptidase"/>
    <property type="match status" value="1"/>
</dbReference>
<reference evidence="8 9" key="1">
    <citation type="submission" date="2023-08" db="EMBL/GenBank/DDBJ databases">
        <title>Black Yeasts Isolated from many extreme environments.</title>
        <authorList>
            <person name="Coleine C."/>
            <person name="Stajich J.E."/>
            <person name="Selbmann L."/>
        </authorList>
    </citation>
    <scope>NUCLEOTIDE SEQUENCE [LARGE SCALE GENOMIC DNA]</scope>
    <source>
        <strain evidence="8 9">CCFEE 5935</strain>
    </source>
</reference>
<dbReference type="PANTHER" id="PTHR42776:SF13">
    <property type="entry name" value="DIPEPTIDYL-PEPTIDASE 5"/>
    <property type="match status" value="1"/>
</dbReference>
<dbReference type="SUPFAM" id="SSF53474">
    <property type="entry name" value="alpha/beta-Hydrolases"/>
    <property type="match status" value="1"/>
</dbReference>
<name>A0AAV9PEX2_9PEZI</name>
<dbReference type="Gene3D" id="2.120.10.30">
    <property type="entry name" value="TolB, C-terminal domain"/>
    <property type="match status" value="1"/>
</dbReference>
<feature type="domain" description="Peptidase S9 prolyl oligopeptidase catalytic" evidence="7">
    <location>
        <begin position="497"/>
        <end position="728"/>
    </location>
</feature>
<comment type="similarity">
    <text evidence="1">Belongs to the peptidase S9C family.</text>
</comment>
<dbReference type="RefSeq" id="XP_064660859.1">
    <property type="nucleotide sequence ID" value="XM_064800908.1"/>
</dbReference>
<dbReference type="AlphaFoldDB" id="A0AAV9PEX2"/>
<dbReference type="GeneID" id="89924998"/>
<keyword evidence="2" id="KW-0645">Protease</keyword>
<keyword evidence="4" id="KW-0378">Hydrolase</keyword>
<evidence type="ECO:0000259" key="7">
    <source>
        <dbReference type="Pfam" id="PF00326"/>
    </source>
</evidence>
<protein>
    <recommendedName>
        <fullName evidence="6">Dipeptidyl-peptidase V</fullName>
    </recommendedName>
</protein>
<evidence type="ECO:0000313" key="8">
    <source>
        <dbReference type="EMBL" id="KAK5172015.1"/>
    </source>
</evidence>
<evidence type="ECO:0000256" key="5">
    <source>
        <dbReference type="ARBA" id="ARBA00022825"/>
    </source>
</evidence>
<dbReference type="Pfam" id="PF00326">
    <property type="entry name" value="Peptidase_S9"/>
    <property type="match status" value="1"/>
</dbReference>
<dbReference type="InterPro" id="IPR011042">
    <property type="entry name" value="6-blade_b-propeller_TolB-like"/>
</dbReference>
<accession>A0AAV9PEX2</accession>
<keyword evidence="3" id="KW-0732">Signal</keyword>
<organism evidence="8 9">
    <name type="scientific">Saxophila tyrrhenica</name>
    <dbReference type="NCBI Taxonomy" id="1690608"/>
    <lineage>
        <taxon>Eukaryota</taxon>
        <taxon>Fungi</taxon>
        <taxon>Dikarya</taxon>
        <taxon>Ascomycota</taxon>
        <taxon>Pezizomycotina</taxon>
        <taxon>Dothideomycetes</taxon>
        <taxon>Dothideomycetidae</taxon>
        <taxon>Mycosphaerellales</taxon>
        <taxon>Extremaceae</taxon>
        <taxon>Saxophila</taxon>
    </lineage>
</organism>
<dbReference type="InterPro" id="IPR029058">
    <property type="entry name" value="AB_hydrolase_fold"/>
</dbReference>
<evidence type="ECO:0000313" key="9">
    <source>
        <dbReference type="Proteomes" id="UP001337655"/>
    </source>
</evidence>
<evidence type="ECO:0000256" key="2">
    <source>
        <dbReference type="ARBA" id="ARBA00022670"/>
    </source>
</evidence>
<evidence type="ECO:0000256" key="6">
    <source>
        <dbReference type="ARBA" id="ARBA00032829"/>
    </source>
</evidence>
<proteinExistence type="inferred from homology"/>
<dbReference type="EMBL" id="JAVRRT010000005">
    <property type="protein sequence ID" value="KAK5172015.1"/>
    <property type="molecule type" value="Genomic_DNA"/>
</dbReference>
<dbReference type="GO" id="GO:0006508">
    <property type="term" value="P:proteolysis"/>
    <property type="evidence" value="ECO:0007669"/>
    <property type="project" value="UniProtKB-KW"/>
</dbReference>
<dbReference type="Gene3D" id="3.40.50.1820">
    <property type="entry name" value="alpha/beta hydrolase"/>
    <property type="match status" value="1"/>
</dbReference>
<dbReference type="GO" id="GO:0004252">
    <property type="term" value="F:serine-type endopeptidase activity"/>
    <property type="evidence" value="ECO:0007669"/>
    <property type="project" value="TreeGrafter"/>
</dbReference>
<dbReference type="SUPFAM" id="SSF82171">
    <property type="entry name" value="DPP6 N-terminal domain-like"/>
    <property type="match status" value="1"/>
</dbReference>
<keyword evidence="9" id="KW-1185">Reference proteome</keyword>
<evidence type="ECO:0000256" key="4">
    <source>
        <dbReference type="ARBA" id="ARBA00022801"/>
    </source>
</evidence>
<dbReference type="PANTHER" id="PTHR42776">
    <property type="entry name" value="SERINE PEPTIDASE S9 FAMILY MEMBER"/>
    <property type="match status" value="1"/>
</dbReference>
<sequence>MFTPEVLISAPRRSAGIPNALGSKVLYTTSTYSFKTHSKESSLNVLRTANGDVQVLARNEDVSDMNWLDDAGEAFACLQANNDGTTNLCVGYVPWSSPPNGSWEKRHYVAGTIDAAAANLKVARIDETGREFAFVVSAQATKDGKLFNAEKAPKTQSTGRLYDSLYVRHWDSWEVKEKNALWYGKLSLNEDAKYTMSGLTNALKDTKLECPILPFGGTDNFNLCHNCIIFVSKDRELNPALNTKSNVYIVHLSSWDGGEDPPKPKRVIIPDFEGASTSPVISPDGSKAAFLSMKTAGYEADRNIIFVLPDLNMQGDLTRKRALAAYRCNDGGEWDRSPSSITFASDNESLLAIAEEYGHSRLFMVDPDVTSMAKPRMLTKSGYVSDCHPLLDGRIFVSGSSLVDNSFYAVVDPRLPAGDSSTAEHLLTWTSSNSSAGNKFGLSSKQVSTIWTPASNKKVRKEIHSIVVKPSNFDSDKKYPVAYLIHGGPQGSWADNWSTRWNPAVFAEQGYIVVAPNPTGSTGYGQEFTDSIKRNWGGDPYQDIVNCSEWVGENMPEADNERAVALGASYGGYMMNWIQGHDLGRKFKALVCHDGILSTAGMLATEELYFPFYDLGGTPWYDPGFKDANRNSAAVQAKRNFTSASMEAWRKWDPSQYFENWSTPQLVIHSSKDYRICISDGLAAFNVLQARGVESQFLTFPDETHFVLKPENSLVWHKTVINFINKHVDFPPLTDEDPDSDEFWGDVRGEKEEVVEMAGQGKPET</sequence>
<dbReference type="Proteomes" id="UP001337655">
    <property type="component" value="Unassembled WGS sequence"/>
</dbReference>
<evidence type="ECO:0000256" key="1">
    <source>
        <dbReference type="ARBA" id="ARBA00010040"/>
    </source>
</evidence>
<comment type="caution">
    <text evidence="8">The sequence shown here is derived from an EMBL/GenBank/DDBJ whole genome shotgun (WGS) entry which is preliminary data.</text>
</comment>
<dbReference type="InterPro" id="IPR001375">
    <property type="entry name" value="Peptidase_S9_cat"/>
</dbReference>
<evidence type="ECO:0000256" key="3">
    <source>
        <dbReference type="ARBA" id="ARBA00022729"/>
    </source>
</evidence>